<sequence length="184" mass="18569">MTAVAGLVLAAGAGRRMGQPKALLRHASGETFVHAAVRALRDGGCDSVTVVVGAAHVDAADVDATIVTAPGWEAGMGESLRAGLAALDPSDTDAALILLVDLPDVGSAVVHRVLTATPIDGNVLARATFGGEPGHPVLIGRAHWAAVRVAADGDKGARDYLAGNEVTTVECGDLATGRDLDVPR</sequence>
<dbReference type="Proteomes" id="UP000535543">
    <property type="component" value="Unassembled WGS sequence"/>
</dbReference>
<name>A0A848KML7_9NOCA</name>
<keyword evidence="2" id="KW-0808">Transferase</keyword>
<dbReference type="EMBL" id="VCQU01000010">
    <property type="protein sequence ID" value="NMN98204.1"/>
    <property type="molecule type" value="Genomic_DNA"/>
</dbReference>
<evidence type="ECO:0000313" key="2">
    <source>
        <dbReference type="EMBL" id="NMN98204.1"/>
    </source>
</evidence>
<comment type="caution">
    <text evidence="2">The sequence shown here is derived from an EMBL/GenBank/DDBJ whole genome shotgun (WGS) entry which is preliminary data.</text>
</comment>
<protein>
    <submittedName>
        <fullName evidence="2">Nucleotidyltransferase family protein</fullName>
    </submittedName>
</protein>
<dbReference type="PANTHER" id="PTHR43777:SF1">
    <property type="entry name" value="MOLYBDENUM COFACTOR CYTIDYLYLTRANSFERASE"/>
    <property type="match status" value="1"/>
</dbReference>
<evidence type="ECO:0000313" key="3">
    <source>
        <dbReference type="Proteomes" id="UP000535543"/>
    </source>
</evidence>
<dbReference type="GO" id="GO:0016779">
    <property type="term" value="F:nucleotidyltransferase activity"/>
    <property type="evidence" value="ECO:0007669"/>
    <property type="project" value="UniProtKB-ARBA"/>
</dbReference>
<proteinExistence type="predicted"/>
<dbReference type="InterPro" id="IPR029044">
    <property type="entry name" value="Nucleotide-diphossugar_trans"/>
</dbReference>
<accession>A0A848KML7</accession>
<dbReference type="Gene3D" id="3.90.550.10">
    <property type="entry name" value="Spore Coat Polysaccharide Biosynthesis Protein SpsA, Chain A"/>
    <property type="match status" value="1"/>
</dbReference>
<dbReference type="CDD" id="cd04182">
    <property type="entry name" value="GT_2_like_f"/>
    <property type="match status" value="1"/>
</dbReference>
<reference evidence="2 3" key="2">
    <citation type="submission" date="2020-06" db="EMBL/GenBank/DDBJ databases">
        <title>Antribacter stalactiti gen. nov., sp. nov., a new member of the family Nacardiaceae isolated from a cave.</title>
        <authorList>
            <person name="Kim I.S."/>
        </authorList>
    </citation>
    <scope>NUCLEOTIDE SEQUENCE [LARGE SCALE GENOMIC DNA]</scope>
    <source>
        <strain evidence="2 3">YC2-7</strain>
    </source>
</reference>
<dbReference type="RefSeq" id="WP_169592135.1">
    <property type="nucleotide sequence ID" value="NZ_VCQU01000010.1"/>
</dbReference>
<organism evidence="2 3">
    <name type="scientific">Antrihabitans stalactiti</name>
    <dbReference type="NCBI Taxonomy" id="2584121"/>
    <lineage>
        <taxon>Bacteria</taxon>
        <taxon>Bacillati</taxon>
        <taxon>Actinomycetota</taxon>
        <taxon>Actinomycetes</taxon>
        <taxon>Mycobacteriales</taxon>
        <taxon>Nocardiaceae</taxon>
        <taxon>Antrihabitans</taxon>
    </lineage>
</organism>
<gene>
    <name evidence="2" type="ORF">FGL95_24480</name>
</gene>
<dbReference type="PANTHER" id="PTHR43777">
    <property type="entry name" value="MOLYBDENUM COFACTOR CYTIDYLYLTRANSFERASE"/>
    <property type="match status" value="1"/>
</dbReference>
<dbReference type="SUPFAM" id="SSF53448">
    <property type="entry name" value="Nucleotide-diphospho-sugar transferases"/>
    <property type="match status" value="1"/>
</dbReference>
<reference evidence="2 3" key="1">
    <citation type="submission" date="2019-05" db="EMBL/GenBank/DDBJ databases">
        <authorList>
            <person name="Lee S.D."/>
        </authorList>
    </citation>
    <scope>NUCLEOTIDE SEQUENCE [LARGE SCALE GENOMIC DNA]</scope>
    <source>
        <strain evidence="2 3">YC2-7</strain>
    </source>
</reference>
<dbReference type="AlphaFoldDB" id="A0A848KML7"/>
<dbReference type="InterPro" id="IPR025877">
    <property type="entry name" value="MobA-like_NTP_Trfase"/>
</dbReference>
<evidence type="ECO:0000259" key="1">
    <source>
        <dbReference type="Pfam" id="PF12804"/>
    </source>
</evidence>
<dbReference type="Pfam" id="PF12804">
    <property type="entry name" value="NTP_transf_3"/>
    <property type="match status" value="1"/>
</dbReference>
<keyword evidence="3" id="KW-1185">Reference proteome</keyword>
<feature type="domain" description="MobA-like NTP transferase" evidence="1">
    <location>
        <begin position="6"/>
        <end position="162"/>
    </location>
</feature>